<dbReference type="PROSITE" id="PS50977">
    <property type="entry name" value="HTH_TETR_2"/>
    <property type="match status" value="1"/>
</dbReference>
<dbReference type="PANTHER" id="PTHR43479">
    <property type="entry name" value="ACREF/ENVCD OPERON REPRESSOR-RELATED"/>
    <property type="match status" value="1"/>
</dbReference>
<dbReference type="InterPro" id="IPR001647">
    <property type="entry name" value="HTH_TetR"/>
</dbReference>
<reference evidence="4" key="1">
    <citation type="submission" date="2023-08" db="EMBL/GenBank/DDBJ databases">
        <title>Dental plaque isolates bound by oral lectin ZG16B.</title>
        <authorList>
            <person name="Ghosh S."/>
        </authorList>
    </citation>
    <scope>NUCLEOTIDE SEQUENCE</scope>
    <source>
        <strain evidence="4">DP3_5B</strain>
    </source>
</reference>
<dbReference type="PANTHER" id="PTHR43479:SF7">
    <property type="entry name" value="TETR-FAMILY TRANSCRIPTIONAL REGULATOR"/>
    <property type="match status" value="1"/>
</dbReference>
<evidence type="ECO:0000313" key="4">
    <source>
        <dbReference type="EMBL" id="MDB6186234.1"/>
    </source>
</evidence>
<dbReference type="Proteomes" id="UP001212217">
    <property type="component" value="Unassembled WGS sequence"/>
</dbReference>
<protein>
    <submittedName>
        <fullName evidence="4">TetR family transcriptional regulator</fullName>
    </submittedName>
</protein>
<dbReference type="EMBL" id="JAQMFS010000064">
    <property type="protein sequence ID" value="MDB6186234.1"/>
    <property type="molecule type" value="Genomic_DNA"/>
</dbReference>
<sequence length="201" mass="23727">MVYKKKITKTQKKFEESLLKLMETKKFEAITVNDITELANVNRSTFYRHYFDKYELLEKIEDNILNDVLTYQSNIINKLNKNEITKDFKLTDYVSTDTNLFIVYEGRLNEIKILLGHNGSNSFRKKIRLTMLDIFKQTSNLANLNASNQEIELLFQFLVGSFMSILDYWTDNQELTPTELFLFYSSLYSNGVVNFLKDKMI</sequence>
<evidence type="ECO:0000313" key="5">
    <source>
        <dbReference type="Proteomes" id="UP001212217"/>
    </source>
</evidence>
<dbReference type="AlphaFoldDB" id="A0AAW6B733"/>
<dbReference type="RefSeq" id="WP_271987454.1">
    <property type="nucleotide sequence ID" value="NZ_JAQMFS010000064.1"/>
</dbReference>
<evidence type="ECO:0000256" key="2">
    <source>
        <dbReference type="PROSITE-ProRule" id="PRU00335"/>
    </source>
</evidence>
<organism evidence="4 5">
    <name type="scientific">Gemella haemolysans</name>
    <dbReference type="NCBI Taxonomy" id="1379"/>
    <lineage>
        <taxon>Bacteria</taxon>
        <taxon>Bacillati</taxon>
        <taxon>Bacillota</taxon>
        <taxon>Bacilli</taxon>
        <taxon>Bacillales</taxon>
        <taxon>Gemellaceae</taxon>
        <taxon>Gemella</taxon>
    </lineage>
</organism>
<dbReference type="SUPFAM" id="SSF46689">
    <property type="entry name" value="Homeodomain-like"/>
    <property type="match status" value="1"/>
</dbReference>
<proteinExistence type="predicted"/>
<feature type="domain" description="HTH tetR-type" evidence="3">
    <location>
        <begin position="8"/>
        <end position="68"/>
    </location>
</feature>
<feature type="DNA-binding region" description="H-T-H motif" evidence="2">
    <location>
        <begin position="31"/>
        <end position="50"/>
    </location>
</feature>
<dbReference type="GO" id="GO:0003677">
    <property type="term" value="F:DNA binding"/>
    <property type="evidence" value="ECO:0007669"/>
    <property type="project" value="UniProtKB-UniRule"/>
</dbReference>
<dbReference type="Gene3D" id="1.10.357.10">
    <property type="entry name" value="Tetracycline Repressor, domain 2"/>
    <property type="match status" value="1"/>
</dbReference>
<accession>A0AAW6B733</accession>
<gene>
    <name evidence="4" type="ORF">PNO30_05470</name>
</gene>
<evidence type="ECO:0000259" key="3">
    <source>
        <dbReference type="PROSITE" id="PS50977"/>
    </source>
</evidence>
<evidence type="ECO:0000256" key="1">
    <source>
        <dbReference type="ARBA" id="ARBA00023125"/>
    </source>
</evidence>
<dbReference type="InterPro" id="IPR050624">
    <property type="entry name" value="HTH-type_Tx_Regulator"/>
</dbReference>
<name>A0AAW6B733_9BACL</name>
<dbReference type="InterPro" id="IPR009057">
    <property type="entry name" value="Homeodomain-like_sf"/>
</dbReference>
<dbReference type="Pfam" id="PF00440">
    <property type="entry name" value="TetR_N"/>
    <property type="match status" value="1"/>
</dbReference>
<keyword evidence="1 2" id="KW-0238">DNA-binding</keyword>
<comment type="caution">
    <text evidence="4">The sequence shown here is derived from an EMBL/GenBank/DDBJ whole genome shotgun (WGS) entry which is preliminary data.</text>
</comment>